<name>A0ABY7DBH1_MYAAR</name>
<feature type="chain" id="PRO_5045229305" evidence="1">
    <location>
        <begin position="20"/>
        <end position="500"/>
    </location>
</feature>
<evidence type="ECO:0000256" key="1">
    <source>
        <dbReference type="SAM" id="SignalP"/>
    </source>
</evidence>
<keyword evidence="1" id="KW-0732">Signal</keyword>
<feature type="signal peptide" evidence="1">
    <location>
        <begin position="1"/>
        <end position="19"/>
    </location>
</feature>
<keyword evidence="3" id="KW-1185">Reference proteome</keyword>
<evidence type="ECO:0000313" key="3">
    <source>
        <dbReference type="Proteomes" id="UP001164746"/>
    </source>
</evidence>
<gene>
    <name evidence="2" type="ORF">MAR_007497</name>
</gene>
<accession>A0ABY7DBH1</accession>
<organism evidence="2 3">
    <name type="scientific">Mya arenaria</name>
    <name type="common">Soft-shell clam</name>
    <dbReference type="NCBI Taxonomy" id="6604"/>
    <lineage>
        <taxon>Eukaryota</taxon>
        <taxon>Metazoa</taxon>
        <taxon>Spiralia</taxon>
        <taxon>Lophotrochozoa</taxon>
        <taxon>Mollusca</taxon>
        <taxon>Bivalvia</taxon>
        <taxon>Autobranchia</taxon>
        <taxon>Heteroconchia</taxon>
        <taxon>Euheterodonta</taxon>
        <taxon>Imparidentia</taxon>
        <taxon>Neoheterodontei</taxon>
        <taxon>Myida</taxon>
        <taxon>Myoidea</taxon>
        <taxon>Myidae</taxon>
        <taxon>Mya</taxon>
    </lineage>
</organism>
<sequence>MKGCVLLFTLACTYRLVHSQDTAGDAAAALMNMMGGGGDGPGLGGGGVGGGNIGGGMGGGGDMGGGMGAGMGEAADSARSVGLAEPTFTQQDLERMYLGTKQGVRYNLRGQPAVPGEATLSIAVIEALLDMRHSNVRASTPRFGFTLDQVEAMLLAMAAGVKYNVQGQPAAPGETTILRIQLLAYRDWLLAGAGMPANTFANMPVESLREILSSIDTTGMAYNILGQPAQPGQLTVTRDYIIWLINRKAGSGSTSGPRMNLHEFTFDALQTMLANIRNGSYYTISGRPASAGDSNLLTEEMLQKNARSLNLGSFTDESLRTMLEAIRGGAFFNRSGQPASAGDPDLLSERDMQNFINFRRALTLDLGANITLADLQTMLAAIRNGAFYDTNGQPATAESPNLLSPSMLQQYIYHFRDQSGGGGNVQTKDFTYLELEAILNGIKAGLQYNFNGLPAAEGEVTLTLDMVTDMMTRLQAMGMGGPGKPAGGNEGIVQMRLKGA</sequence>
<dbReference type="Proteomes" id="UP001164746">
    <property type="component" value="Chromosome 1"/>
</dbReference>
<proteinExistence type="predicted"/>
<protein>
    <submittedName>
        <fullName evidence="2">Uncharacterized protein</fullName>
    </submittedName>
</protein>
<dbReference type="EMBL" id="CP111012">
    <property type="protein sequence ID" value="WAQ95026.1"/>
    <property type="molecule type" value="Genomic_DNA"/>
</dbReference>
<evidence type="ECO:0000313" key="2">
    <source>
        <dbReference type="EMBL" id="WAQ95026.1"/>
    </source>
</evidence>
<reference evidence="2" key="1">
    <citation type="submission" date="2022-11" db="EMBL/GenBank/DDBJ databases">
        <title>Centuries of genome instability and evolution in soft-shell clam transmissible cancer (bioRxiv).</title>
        <authorList>
            <person name="Hart S.F.M."/>
            <person name="Yonemitsu M.A."/>
            <person name="Giersch R.M."/>
            <person name="Beal B.F."/>
            <person name="Arriagada G."/>
            <person name="Davis B.W."/>
            <person name="Ostrander E.A."/>
            <person name="Goff S.P."/>
            <person name="Metzger M.J."/>
        </authorList>
    </citation>
    <scope>NUCLEOTIDE SEQUENCE</scope>
    <source>
        <strain evidence="2">MELC-2E11</strain>
        <tissue evidence="2">Siphon/mantle</tissue>
    </source>
</reference>